<dbReference type="EMBL" id="BAABIS010000001">
    <property type="protein sequence ID" value="GAA4840580.1"/>
    <property type="molecule type" value="Genomic_DNA"/>
</dbReference>
<sequence length="247" mass="25543">MSEPEGRQRSEQDDRIASALRGLYAQTPAVSPLPYATVRRRAVGRRRRRRAVAVLAVAAAVCGVGVLGPGAFLPGRHGVAAPAVTGPAPAPSPTTGGGPSASPREVAGYVDLAAHTVRVQSGTTTLRTLPATAGRRESPTPTGSLRVADKYASLRTTSSSGPTLQPSQGSEFDLTLPWCVRLVGEDGHSTYVCGLSFGPTTFGHENVTRGVVGLSVEDARWFFDTVQVGDPVQVANPEPPGPGSTPG</sequence>
<evidence type="ECO:0000313" key="10">
    <source>
        <dbReference type="EMBL" id="GAA4840580.1"/>
    </source>
</evidence>
<dbReference type="InterPro" id="IPR038063">
    <property type="entry name" value="Transpep_catalytic_dom"/>
</dbReference>
<feature type="domain" description="L,D-TPase catalytic" evidence="9">
    <location>
        <begin position="106"/>
        <end position="235"/>
    </location>
</feature>
<name>A0ABP9DCY2_9ACTN</name>
<comment type="caution">
    <text evidence="10">The sequence shown here is derived from an EMBL/GenBank/DDBJ whole genome shotgun (WGS) entry which is preliminary data.</text>
</comment>
<organism evidence="10 11">
    <name type="scientific">Kitasatospora terrestris</name>
    <dbReference type="NCBI Taxonomy" id="258051"/>
    <lineage>
        <taxon>Bacteria</taxon>
        <taxon>Bacillati</taxon>
        <taxon>Actinomycetota</taxon>
        <taxon>Actinomycetes</taxon>
        <taxon>Kitasatosporales</taxon>
        <taxon>Streptomycetaceae</taxon>
        <taxon>Kitasatospora</taxon>
    </lineage>
</organism>
<proteinExistence type="predicted"/>
<keyword evidence="8" id="KW-0472">Membrane</keyword>
<evidence type="ECO:0000256" key="7">
    <source>
        <dbReference type="SAM" id="MobiDB-lite"/>
    </source>
</evidence>
<dbReference type="Pfam" id="PF03734">
    <property type="entry name" value="YkuD"/>
    <property type="match status" value="1"/>
</dbReference>
<keyword evidence="8" id="KW-0812">Transmembrane</keyword>
<keyword evidence="4 6" id="KW-0573">Peptidoglycan synthesis</keyword>
<reference evidence="11" key="1">
    <citation type="journal article" date="2019" name="Int. J. Syst. Evol. Microbiol.">
        <title>The Global Catalogue of Microorganisms (GCM) 10K type strain sequencing project: providing services to taxonomists for standard genome sequencing and annotation.</title>
        <authorList>
            <consortium name="The Broad Institute Genomics Platform"/>
            <consortium name="The Broad Institute Genome Sequencing Center for Infectious Disease"/>
            <person name="Wu L."/>
            <person name="Ma J."/>
        </authorList>
    </citation>
    <scope>NUCLEOTIDE SEQUENCE [LARGE SCALE GENOMIC DNA]</scope>
    <source>
        <strain evidence="11">JCM 13006</strain>
    </source>
</reference>
<protein>
    <recommendedName>
        <fullName evidence="9">L,D-TPase catalytic domain-containing protein</fullName>
    </recommendedName>
</protein>
<keyword evidence="3 6" id="KW-0133">Cell shape</keyword>
<keyword evidence="2" id="KW-0808">Transferase</keyword>
<keyword evidence="11" id="KW-1185">Reference proteome</keyword>
<dbReference type="Gene3D" id="2.40.440.10">
    <property type="entry name" value="L,D-transpeptidase catalytic domain-like"/>
    <property type="match status" value="1"/>
</dbReference>
<dbReference type="InterPro" id="IPR005490">
    <property type="entry name" value="LD_TPept_cat_dom"/>
</dbReference>
<comment type="caution">
    <text evidence="6">Lacks conserved residue(s) required for the propagation of feature annotation.</text>
</comment>
<evidence type="ECO:0000256" key="2">
    <source>
        <dbReference type="ARBA" id="ARBA00022679"/>
    </source>
</evidence>
<feature type="region of interest" description="Disordered" evidence="7">
    <location>
        <begin position="84"/>
        <end position="104"/>
    </location>
</feature>
<dbReference type="Proteomes" id="UP001501752">
    <property type="component" value="Unassembled WGS sequence"/>
</dbReference>
<dbReference type="RefSeq" id="WP_345695985.1">
    <property type="nucleotide sequence ID" value="NZ_BAABIS010000001.1"/>
</dbReference>
<comment type="pathway">
    <text evidence="1 6">Cell wall biogenesis; peptidoglycan biosynthesis.</text>
</comment>
<evidence type="ECO:0000256" key="6">
    <source>
        <dbReference type="PROSITE-ProRule" id="PRU01373"/>
    </source>
</evidence>
<evidence type="ECO:0000256" key="1">
    <source>
        <dbReference type="ARBA" id="ARBA00004752"/>
    </source>
</evidence>
<dbReference type="PANTHER" id="PTHR30582:SF2">
    <property type="entry name" value="L,D-TRANSPEPTIDASE YCIB-RELATED"/>
    <property type="match status" value="1"/>
</dbReference>
<keyword evidence="8" id="KW-1133">Transmembrane helix</keyword>
<dbReference type="SUPFAM" id="SSF141523">
    <property type="entry name" value="L,D-transpeptidase catalytic domain-like"/>
    <property type="match status" value="1"/>
</dbReference>
<feature type="transmembrane region" description="Helical" evidence="8">
    <location>
        <begin position="51"/>
        <end position="72"/>
    </location>
</feature>
<accession>A0ABP9DCY2</accession>
<evidence type="ECO:0000313" key="11">
    <source>
        <dbReference type="Proteomes" id="UP001501752"/>
    </source>
</evidence>
<dbReference type="CDD" id="cd16913">
    <property type="entry name" value="YkuD_like"/>
    <property type="match status" value="1"/>
</dbReference>
<feature type="region of interest" description="Disordered" evidence="7">
    <location>
        <begin position="121"/>
        <end position="145"/>
    </location>
</feature>
<evidence type="ECO:0000256" key="3">
    <source>
        <dbReference type="ARBA" id="ARBA00022960"/>
    </source>
</evidence>
<evidence type="ECO:0000259" key="9">
    <source>
        <dbReference type="PROSITE" id="PS52029"/>
    </source>
</evidence>
<dbReference type="InterPro" id="IPR050979">
    <property type="entry name" value="LD-transpeptidase"/>
</dbReference>
<dbReference type="PANTHER" id="PTHR30582">
    <property type="entry name" value="L,D-TRANSPEPTIDASE"/>
    <property type="match status" value="1"/>
</dbReference>
<keyword evidence="5 6" id="KW-0961">Cell wall biogenesis/degradation</keyword>
<gene>
    <name evidence="10" type="ORF">GCM10023235_15190</name>
</gene>
<dbReference type="PROSITE" id="PS52029">
    <property type="entry name" value="LD_TPASE"/>
    <property type="match status" value="1"/>
</dbReference>
<evidence type="ECO:0000256" key="8">
    <source>
        <dbReference type="SAM" id="Phobius"/>
    </source>
</evidence>
<evidence type="ECO:0000256" key="5">
    <source>
        <dbReference type="ARBA" id="ARBA00023316"/>
    </source>
</evidence>
<evidence type="ECO:0000256" key="4">
    <source>
        <dbReference type="ARBA" id="ARBA00022984"/>
    </source>
</evidence>